<dbReference type="Proteomes" id="UP001162740">
    <property type="component" value="Plasmid pGD02.2.2"/>
</dbReference>
<dbReference type="Pfam" id="PF19827">
    <property type="entry name" value="DUF6308"/>
    <property type="match status" value="1"/>
</dbReference>
<accession>A0AA46X5V8</accession>
<proteinExistence type="predicted"/>
<dbReference type="InterPro" id="IPR046275">
    <property type="entry name" value="DUF6308"/>
</dbReference>
<dbReference type="RefSeq" id="WP_229582523.1">
    <property type="nucleotide sequence ID" value="NZ_CP083976.1"/>
</dbReference>
<gene>
    <name evidence="1" type="ORF">KUM34_029430</name>
</gene>
<name>A0AA46X5V8_RHORH</name>
<geneLocation type="plasmid" evidence="1 2">
    <name>pGD02.2.2</name>
</geneLocation>
<protein>
    <submittedName>
        <fullName evidence="1">DUF6308 family protein</fullName>
    </submittedName>
</protein>
<reference evidence="1 2" key="1">
    <citation type="journal article" date="2021" name="Front. Microbiol.">
        <title>Bacterial Transformation of Aromatic Monomers in Softwood Black Liquor.</title>
        <authorList>
            <person name="Navas L.E."/>
            <person name="Dexter G."/>
            <person name="Liu J."/>
            <person name="Levy-Booth D."/>
            <person name="Cho M."/>
            <person name="Jang S.K."/>
            <person name="Mansfield S.D."/>
            <person name="Renneckar S."/>
            <person name="Mohn W.W."/>
            <person name="Eltis L.D."/>
        </authorList>
    </citation>
    <scope>NUCLEOTIDE SEQUENCE [LARGE SCALE GENOMIC DNA]</scope>
    <source>
        <strain evidence="1 2">GD02</strain>
    </source>
</reference>
<sequence length="222" mass="24522">MNRAGSEAGTTVLVIAGRSIDIDTAVATAHAYPAVTVARYDLPGPGALKEITADEIARTHKVSSRISHAQRDWFIRNAVDAPWAAVPMEAQLVDADPHVNDGLYDRAEALYDHFRTAAPRHVGVAKISKVLHLKRPGLFPILDSKVMAFYRLHARAAAARYPHRGKRAMYWAAIRDDVCANLDSGALPLFRRRLEQSEAEQVRRIASLSDVRLLDLLTWAVA</sequence>
<organism evidence="1 2">
    <name type="scientific">Rhodococcus rhodochrous</name>
    <dbReference type="NCBI Taxonomy" id="1829"/>
    <lineage>
        <taxon>Bacteria</taxon>
        <taxon>Bacillati</taxon>
        <taxon>Actinomycetota</taxon>
        <taxon>Actinomycetes</taxon>
        <taxon>Mycobacteriales</taxon>
        <taxon>Nocardiaceae</taxon>
        <taxon>Rhodococcus</taxon>
    </lineage>
</organism>
<evidence type="ECO:0000313" key="1">
    <source>
        <dbReference type="EMBL" id="UZF48496.1"/>
    </source>
</evidence>
<dbReference type="EMBL" id="CP083976">
    <property type="protein sequence ID" value="UZF48496.1"/>
    <property type="molecule type" value="Genomic_DNA"/>
</dbReference>
<dbReference type="AlphaFoldDB" id="A0AA46X5V8"/>
<evidence type="ECO:0000313" key="2">
    <source>
        <dbReference type="Proteomes" id="UP001162740"/>
    </source>
</evidence>
<keyword evidence="1" id="KW-0614">Plasmid</keyword>